<evidence type="ECO:0000313" key="3">
    <source>
        <dbReference type="EMBL" id="TDB61114.1"/>
    </source>
</evidence>
<dbReference type="EMBL" id="SMJU01000015">
    <property type="protein sequence ID" value="TDB61114.1"/>
    <property type="molecule type" value="Genomic_DNA"/>
</dbReference>
<name>A0A4R4K1F2_9BACT</name>
<dbReference type="Proteomes" id="UP000295706">
    <property type="component" value="Unassembled WGS sequence"/>
</dbReference>
<feature type="domain" description="Inner membrane protein YgaP-like transmembrane" evidence="2">
    <location>
        <begin position="1"/>
        <end position="66"/>
    </location>
</feature>
<evidence type="ECO:0000313" key="4">
    <source>
        <dbReference type="Proteomes" id="UP000295706"/>
    </source>
</evidence>
<dbReference type="Pfam" id="PF11127">
    <property type="entry name" value="YgaP-like_TM"/>
    <property type="match status" value="1"/>
</dbReference>
<accession>A0A4R4K1F2</accession>
<evidence type="ECO:0000259" key="2">
    <source>
        <dbReference type="Pfam" id="PF11127"/>
    </source>
</evidence>
<keyword evidence="1" id="KW-1133">Transmembrane helix</keyword>
<keyword evidence="1" id="KW-0472">Membrane</keyword>
<gene>
    <name evidence="3" type="ORF">EZE20_19800</name>
</gene>
<dbReference type="RefSeq" id="WP_132120968.1">
    <property type="nucleotide sequence ID" value="NZ_SMJU01000015.1"/>
</dbReference>
<protein>
    <submittedName>
        <fullName evidence="3">DUF2892 domain-containing protein</fullName>
    </submittedName>
</protein>
<evidence type="ECO:0000256" key="1">
    <source>
        <dbReference type="SAM" id="Phobius"/>
    </source>
</evidence>
<dbReference type="OrthoDB" id="9804804at2"/>
<feature type="transmembrane region" description="Helical" evidence="1">
    <location>
        <begin position="36"/>
        <end position="59"/>
    </location>
</feature>
<keyword evidence="4" id="KW-1185">Reference proteome</keyword>
<reference evidence="3 4" key="1">
    <citation type="submission" date="2019-02" db="EMBL/GenBank/DDBJ databases">
        <title>Arundinibacter roseus gen. nov., sp. nov., a new member of the family Cytophagaceae.</title>
        <authorList>
            <person name="Szuroczki S."/>
            <person name="Khayer B."/>
            <person name="Sproer C."/>
            <person name="Toumi M."/>
            <person name="Szabo A."/>
            <person name="Felfoldi T."/>
            <person name="Schumann P."/>
            <person name="Toth E."/>
        </authorList>
    </citation>
    <scope>NUCLEOTIDE SEQUENCE [LARGE SCALE GENOMIC DNA]</scope>
    <source>
        <strain evidence="3 4">DMA-k-7a</strain>
    </source>
</reference>
<comment type="caution">
    <text evidence="3">The sequence shown here is derived from an EMBL/GenBank/DDBJ whole genome shotgun (WGS) entry which is preliminary data.</text>
</comment>
<feature type="transmembrane region" description="Helical" evidence="1">
    <location>
        <begin position="12"/>
        <end position="30"/>
    </location>
</feature>
<keyword evidence="1" id="KW-0812">Transmembrane</keyword>
<dbReference type="InterPro" id="IPR021309">
    <property type="entry name" value="YgaP-like_TM"/>
</dbReference>
<sequence length="68" mass="7378">MTKNMGTNDRLLRVLVAMIAIILYYAGILTGALGSIALILSGIFILTSFVSFCPLYTLFGFSTCPIKK</sequence>
<proteinExistence type="predicted"/>
<organism evidence="3 4">
    <name type="scientific">Arundinibacter roseus</name>
    <dbReference type="NCBI Taxonomy" id="2070510"/>
    <lineage>
        <taxon>Bacteria</taxon>
        <taxon>Pseudomonadati</taxon>
        <taxon>Bacteroidota</taxon>
        <taxon>Cytophagia</taxon>
        <taxon>Cytophagales</taxon>
        <taxon>Spirosomataceae</taxon>
        <taxon>Arundinibacter</taxon>
    </lineage>
</organism>
<dbReference type="AlphaFoldDB" id="A0A4R4K1F2"/>